<reference evidence="6" key="1">
    <citation type="submission" date="2020-08" db="EMBL/GenBank/DDBJ databases">
        <authorList>
            <person name="Liu C."/>
            <person name="Sun Q."/>
        </authorList>
    </citation>
    <scope>NUCLEOTIDE SEQUENCE</scope>
    <source>
        <strain evidence="6">BX16</strain>
    </source>
</reference>
<keyword evidence="3" id="KW-0812">Transmembrane</keyword>
<keyword evidence="1 2" id="KW-0732">Signal</keyword>
<dbReference type="Gene3D" id="3.60.21.10">
    <property type="match status" value="1"/>
</dbReference>
<proteinExistence type="inferred from homology"/>
<dbReference type="InterPro" id="IPR008334">
    <property type="entry name" value="5'-Nucleotdase_C"/>
</dbReference>
<gene>
    <name evidence="6" type="ORF">H8876_07960</name>
</gene>
<evidence type="ECO:0000313" key="6">
    <source>
        <dbReference type="EMBL" id="MBC5999931.1"/>
    </source>
</evidence>
<keyword evidence="3" id="KW-0472">Membrane</keyword>
<dbReference type="Gene3D" id="3.90.780.10">
    <property type="entry name" value="5'-Nucleotidase, C-terminal domain"/>
    <property type="match status" value="1"/>
</dbReference>
<feature type="chain" id="PRO_5038168416" evidence="2">
    <location>
        <begin position="36"/>
        <end position="661"/>
    </location>
</feature>
<feature type="signal peptide" evidence="2">
    <location>
        <begin position="1"/>
        <end position="35"/>
    </location>
</feature>
<keyword evidence="7" id="KW-1185">Reference proteome</keyword>
<dbReference type="GO" id="GO:0009166">
    <property type="term" value="P:nucleotide catabolic process"/>
    <property type="evidence" value="ECO:0007669"/>
    <property type="project" value="InterPro"/>
</dbReference>
<keyword evidence="2" id="KW-0547">Nucleotide-binding</keyword>
<protein>
    <submittedName>
        <fullName evidence="6">5'-nucleotidase C-terminal domain-containing protein</fullName>
    </submittedName>
</protein>
<name>A0A923NCZ2_9FIRM</name>
<evidence type="ECO:0000259" key="4">
    <source>
        <dbReference type="Pfam" id="PF00149"/>
    </source>
</evidence>
<evidence type="ECO:0000259" key="5">
    <source>
        <dbReference type="Pfam" id="PF02872"/>
    </source>
</evidence>
<dbReference type="Pfam" id="PF02872">
    <property type="entry name" value="5_nucleotid_C"/>
    <property type="match status" value="1"/>
</dbReference>
<dbReference type="GO" id="GO:0016787">
    <property type="term" value="F:hydrolase activity"/>
    <property type="evidence" value="ECO:0007669"/>
    <property type="project" value="UniProtKB-KW"/>
</dbReference>
<feature type="transmembrane region" description="Helical" evidence="3">
    <location>
        <begin position="633"/>
        <end position="655"/>
    </location>
</feature>
<keyword evidence="2" id="KW-0378">Hydrolase</keyword>
<evidence type="ECO:0000256" key="1">
    <source>
        <dbReference type="ARBA" id="ARBA00022729"/>
    </source>
</evidence>
<evidence type="ECO:0000313" key="7">
    <source>
        <dbReference type="Proteomes" id="UP000644115"/>
    </source>
</evidence>
<accession>A0A923NCZ2</accession>
<dbReference type="PANTHER" id="PTHR11575">
    <property type="entry name" value="5'-NUCLEOTIDASE-RELATED"/>
    <property type="match status" value="1"/>
</dbReference>
<feature type="domain" description="Calcineurin-like phosphoesterase" evidence="4">
    <location>
        <begin position="49"/>
        <end position="282"/>
    </location>
</feature>
<dbReference type="InterPro" id="IPR036907">
    <property type="entry name" value="5'-Nucleotdase_C_sf"/>
</dbReference>
<dbReference type="CDD" id="cd00845">
    <property type="entry name" value="MPP_UshA_N_like"/>
    <property type="match status" value="1"/>
</dbReference>
<evidence type="ECO:0000256" key="3">
    <source>
        <dbReference type="SAM" id="Phobius"/>
    </source>
</evidence>
<dbReference type="InterPro" id="IPR029052">
    <property type="entry name" value="Metallo-depent_PP-like"/>
</dbReference>
<sequence length="661" mass="72127">MKQKLRSRLLAICTALSCGCAMLLAGSMIDTESYAATDTGEVSVIFTHDMHSHMDADRISKDGKVVETGGFGKLKTAMDEVRADYPDSFVLDGGDFSMGTPYQTIFSREASELKMMKFLGYEATTFGNHEFDYRAKGLASMLQAAVGKGPQLLSANIDWEKTLKDGSLKDDAKILKEACDTYGVKDYTVLDHDGVKMAVFGLLGESAVEYAPESGLIFKDAQQTAKDVVNEIKDKEDVDLIVCISHCGTIENEADKLEESEDYQLAENVPDIDLIVSGHSHTTLDEPVQVGDTYLASCGSYNTNMGHVVLKKDGDRYKIKDYELVPLDESVKGDASVEAELSKYRNLVDEEYFSQYGYSVSDTVVENRITFPDSSKIGLTQGEEPLGNLLADSYKYAIMQAEKGSVKGYETGGVASGEVTSDQGGVQVTIVPLGVIRGSFLQGSVTVADAFNILSLGYGKDGQAGYPLVRAYLTGKELKAVAEVDASVSNFMGVARLYCSGLEYSWNPHRLMLNRAVDIGYNDGISVTELDDDQLYSVAADLYSCQMLGAVKDKSAGILKIEPKDAEGNPITNYEDHIIYDGDKEVKAWYAVASYLDSFADDQIPSYYSKDQGRKTEIDSWSPVEIFKQPNKIAGMAVGVVVILVAIAGGIVWIVKRKKKR</sequence>
<dbReference type="InterPro" id="IPR004843">
    <property type="entry name" value="Calcineurin-like_PHP"/>
</dbReference>
<dbReference type="SUPFAM" id="SSF56300">
    <property type="entry name" value="Metallo-dependent phosphatases"/>
    <property type="match status" value="1"/>
</dbReference>
<dbReference type="SUPFAM" id="SSF55816">
    <property type="entry name" value="5'-nucleotidase (syn. UDP-sugar hydrolase), C-terminal domain"/>
    <property type="match status" value="1"/>
</dbReference>
<dbReference type="RefSeq" id="WP_249287300.1">
    <property type="nucleotide sequence ID" value="NZ_JACRWC010000102.1"/>
</dbReference>
<dbReference type="GO" id="GO:0000166">
    <property type="term" value="F:nucleotide binding"/>
    <property type="evidence" value="ECO:0007669"/>
    <property type="project" value="UniProtKB-KW"/>
</dbReference>
<dbReference type="Pfam" id="PF00149">
    <property type="entry name" value="Metallophos"/>
    <property type="match status" value="1"/>
</dbReference>
<feature type="domain" description="5'-Nucleotidase C-terminal" evidence="5">
    <location>
        <begin position="381"/>
        <end position="544"/>
    </location>
</feature>
<organism evidence="6 7">
    <name type="scientific">Lentihominibacter faecis</name>
    <dbReference type="NCBI Taxonomy" id="2764712"/>
    <lineage>
        <taxon>Bacteria</taxon>
        <taxon>Bacillati</taxon>
        <taxon>Bacillota</taxon>
        <taxon>Clostridia</taxon>
        <taxon>Peptostreptococcales</taxon>
        <taxon>Anaerovoracaceae</taxon>
        <taxon>Lentihominibacter</taxon>
    </lineage>
</organism>
<evidence type="ECO:0000256" key="2">
    <source>
        <dbReference type="RuleBase" id="RU362119"/>
    </source>
</evidence>
<dbReference type="InterPro" id="IPR006179">
    <property type="entry name" value="5_nucleotidase/apyrase"/>
</dbReference>
<dbReference type="Proteomes" id="UP000644115">
    <property type="component" value="Unassembled WGS sequence"/>
</dbReference>
<dbReference type="AlphaFoldDB" id="A0A923NCZ2"/>
<keyword evidence="3" id="KW-1133">Transmembrane helix</keyword>
<comment type="caution">
    <text evidence="6">The sequence shown here is derived from an EMBL/GenBank/DDBJ whole genome shotgun (WGS) entry which is preliminary data.</text>
</comment>
<dbReference type="PRINTS" id="PR01607">
    <property type="entry name" value="APYRASEFAMLY"/>
</dbReference>
<dbReference type="PANTHER" id="PTHR11575:SF24">
    <property type="entry name" value="5'-NUCLEOTIDASE"/>
    <property type="match status" value="1"/>
</dbReference>
<comment type="similarity">
    <text evidence="2">Belongs to the 5'-nucleotidase family.</text>
</comment>
<dbReference type="PROSITE" id="PS51257">
    <property type="entry name" value="PROKAR_LIPOPROTEIN"/>
    <property type="match status" value="1"/>
</dbReference>
<dbReference type="EMBL" id="JACRWC010000102">
    <property type="protein sequence ID" value="MBC5999931.1"/>
    <property type="molecule type" value="Genomic_DNA"/>
</dbReference>